<feature type="non-terminal residue" evidence="1">
    <location>
        <position position="1"/>
    </location>
</feature>
<accession>A0A815VYP2</accession>
<gene>
    <name evidence="1" type="ORF">JYZ213_LOCUS45592</name>
</gene>
<reference evidence="1" key="1">
    <citation type="submission" date="2021-02" db="EMBL/GenBank/DDBJ databases">
        <authorList>
            <person name="Nowell W R."/>
        </authorList>
    </citation>
    <scope>NUCLEOTIDE SEQUENCE</scope>
</reference>
<dbReference type="EMBL" id="CAJNOG010004156">
    <property type="protein sequence ID" value="CAF1539016.1"/>
    <property type="molecule type" value="Genomic_DNA"/>
</dbReference>
<dbReference type="AlphaFoldDB" id="A0A815VYP2"/>
<sequence>NQKVWEWDKLFVEIRKSISQLPLDA</sequence>
<proteinExistence type="predicted"/>
<evidence type="ECO:0000313" key="1">
    <source>
        <dbReference type="EMBL" id="CAF1539016.1"/>
    </source>
</evidence>
<comment type="caution">
    <text evidence="1">The sequence shown here is derived from an EMBL/GenBank/DDBJ whole genome shotgun (WGS) entry which is preliminary data.</text>
</comment>
<organism evidence="1 2">
    <name type="scientific">Adineta steineri</name>
    <dbReference type="NCBI Taxonomy" id="433720"/>
    <lineage>
        <taxon>Eukaryota</taxon>
        <taxon>Metazoa</taxon>
        <taxon>Spiralia</taxon>
        <taxon>Gnathifera</taxon>
        <taxon>Rotifera</taxon>
        <taxon>Eurotatoria</taxon>
        <taxon>Bdelloidea</taxon>
        <taxon>Adinetida</taxon>
        <taxon>Adinetidae</taxon>
        <taxon>Adineta</taxon>
    </lineage>
</organism>
<protein>
    <submittedName>
        <fullName evidence="1">Uncharacterized protein</fullName>
    </submittedName>
</protein>
<dbReference type="Proteomes" id="UP000663845">
    <property type="component" value="Unassembled WGS sequence"/>
</dbReference>
<evidence type="ECO:0000313" key="2">
    <source>
        <dbReference type="Proteomes" id="UP000663845"/>
    </source>
</evidence>
<name>A0A815VYP2_9BILA</name>